<comment type="caution">
    <text evidence="1">The sequence shown here is derived from an EMBL/GenBank/DDBJ whole genome shotgun (WGS) entry which is preliminary data.</text>
</comment>
<accession>A0A834WFT6</accession>
<dbReference type="EMBL" id="JAAIUW010000008">
    <property type="protein sequence ID" value="KAF7821720.1"/>
    <property type="molecule type" value="Genomic_DNA"/>
</dbReference>
<dbReference type="AlphaFoldDB" id="A0A834WFT6"/>
<evidence type="ECO:0000313" key="2">
    <source>
        <dbReference type="Proteomes" id="UP000634136"/>
    </source>
</evidence>
<dbReference type="Proteomes" id="UP000634136">
    <property type="component" value="Unassembled WGS sequence"/>
</dbReference>
<organism evidence="1 2">
    <name type="scientific">Senna tora</name>
    <dbReference type="NCBI Taxonomy" id="362788"/>
    <lineage>
        <taxon>Eukaryota</taxon>
        <taxon>Viridiplantae</taxon>
        <taxon>Streptophyta</taxon>
        <taxon>Embryophyta</taxon>
        <taxon>Tracheophyta</taxon>
        <taxon>Spermatophyta</taxon>
        <taxon>Magnoliopsida</taxon>
        <taxon>eudicotyledons</taxon>
        <taxon>Gunneridae</taxon>
        <taxon>Pentapetalae</taxon>
        <taxon>rosids</taxon>
        <taxon>fabids</taxon>
        <taxon>Fabales</taxon>
        <taxon>Fabaceae</taxon>
        <taxon>Caesalpinioideae</taxon>
        <taxon>Cassia clade</taxon>
        <taxon>Senna</taxon>
    </lineage>
</organism>
<proteinExistence type="predicted"/>
<sequence length="191" mass="20742">MSSGVAASSPDMKYGVGRASVINSALAICSCDCPSSSGSPVCLHDLRCMPCWEPHSATLTDSMNSSLSMSTYPREGHVLKGSKDDILHLHKFLCHQKVEQVPQGWFDVTGVGCGHDFVADKMEPYPGNVVEVGLEDVNLSALVLLGPPSFPLDAQSCLYFFVGDAVEVFLPFRIGTYRVVGQTIQFRIWIL</sequence>
<name>A0A834WFT6_9FABA</name>
<gene>
    <name evidence="1" type="ORF">G2W53_027175</name>
</gene>
<keyword evidence="2" id="KW-1185">Reference proteome</keyword>
<reference evidence="1" key="1">
    <citation type="submission" date="2020-09" db="EMBL/GenBank/DDBJ databases">
        <title>Genome-Enabled Discovery of Anthraquinone Biosynthesis in Senna tora.</title>
        <authorList>
            <person name="Kang S.-H."/>
            <person name="Pandey R.P."/>
            <person name="Lee C.-M."/>
            <person name="Sim J.-S."/>
            <person name="Jeong J.-T."/>
            <person name="Choi B.-S."/>
            <person name="Jung M."/>
            <person name="Ginzburg D."/>
            <person name="Zhao K."/>
            <person name="Won S.Y."/>
            <person name="Oh T.-J."/>
            <person name="Yu Y."/>
            <person name="Kim N.-H."/>
            <person name="Lee O.R."/>
            <person name="Lee T.-H."/>
            <person name="Bashyal P."/>
            <person name="Kim T.-S."/>
            <person name="Lee W.-H."/>
            <person name="Kawkins C."/>
            <person name="Kim C.-K."/>
            <person name="Kim J.S."/>
            <person name="Ahn B.O."/>
            <person name="Rhee S.Y."/>
            <person name="Sohng J.K."/>
        </authorList>
    </citation>
    <scope>NUCLEOTIDE SEQUENCE</scope>
    <source>
        <tissue evidence="1">Leaf</tissue>
    </source>
</reference>
<evidence type="ECO:0000313" key="1">
    <source>
        <dbReference type="EMBL" id="KAF7821720.1"/>
    </source>
</evidence>
<protein>
    <submittedName>
        <fullName evidence="1">Uncharacterized protein</fullName>
    </submittedName>
</protein>